<evidence type="ECO:0000313" key="1">
    <source>
        <dbReference type="EMBL" id="KAF7336237.1"/>
    </source>
</evidence>
<comment type="caution">
    <text evidence="1">The sequence shown here is derived from an EMBL/GenBank/DDBJ whole genome shotgun (WGS) entry which is preliminary data.</text>
</comment>
<name>A0A8H7CHK3_9AGAR</name>
<protein>
    <submittedName>
        <fullName evidence="1">Uncharacterized protein</fullName>
    </submittedName>
</protein>
<dbReference type="AlphaFoldDB" id="A0A8H7CHK3"/>
<keyword evidence="2" id="KW-1185">Reference proteome</keyword>
<organism evidence="1 2">
    <name type="scientific">Mycena venus</name>
    <dbReference type="NCBI Taxonomy" id="2733690"/>
    <lineage>
        <taxon>Eukaryota</taxon>
        <taxon>Fungi</taxon>
        <taxon>Dikarya</taxon>
        <taxon>Basidiomycota</taxon>
        <taxon>Agaricomycotina</taxon>
        <taxon>Agaricomycetes</taxon>
        <taxon>Agaricomycetidae</taxon>
        <taxon>Agaricales</taxon>
        <taxon>Marasmiineae</taxon>
        <taxon>Mycenaceae</taxon>
        <taxon>Mycena</taxon>
    </lineage>
</organism>
<dbReference type="SUPFAM" id="SSF52047">
    <property type="entry name" value="RNI-like"/>
    <property type="match status" value="1"/>
</dbReference>
<sequence length="254" mass="29170">MHPGTIPALLRVARRVLIWIEPLLFRVIRLSQENSPMVRALLDAMESKPPEFFHNSVRHLALELDWDCSEDEGRQLLALCKGVSNFGSSYGFTDPVLLPFLAEMRIQRLSLTLSELFGPGSIDLTHSLFRSVTHLDMFGLEGVVEVFPDVPLLPVLTHLCLDSNIQREILLNLLAELPRLKLLLVQWQPEEKDLYELARTPRAYDVRFVIGLCYDYWADWEAGARGLSDPWAQGDDFVARKRKHEIEATCYWLE</sequence>
<dbReference type="OrthoDB" id="3145912at2759"/>
<reference evidence="1" key="1">
    <citation type="submission" date="2020-05" db="EMBL/GenBank/DDBJ databases">
        <title>Mycena genomes resolve the evolution of fungal bioluminescence.</title>
        <authorList>
            <person name="Tsai I.J."/>
        </authorList>
    </citation>
    <scope>NUCLEOTIDE SEQUENCE</scope>
    <source>
        <strain evidence="1">CCC161011</strain>
    </source>
</reference>
<evidence type="ECO:0000313" key="2">
    <source>
        <dbReference type="Proteomes" id="UP000620124"/>
    </source>
</evidence>
<dbReference type="Proteomes" id="UP000620124">
    <property type="component" value="Unassembled WGS sequence"/>
</dbReference>
<dbReference type="EMBL" id="JACAZI010000023">
    <property type="protein sequence ID" value="KAF7336237.1"/>
    <property type="molecule type" value="Genomic_DNA"/>
</dbReference>
<gene>
    <name evidence="1" type="ORF">MVEN_02171600</name>
</gene>
<proteinExistence type="predicted"/>
<accession>A0A8H7CHK3</accession>